<comment type="caution">
    <text evidence="2">The sequence shown here is derived from an EMBL/GenBank/DDBJ whole genome shotgun (WGS) entry which is preliminary data.</text>
</comment>
<dbReference type="KEGG" id="blac:94348268"/>
<dbReference type="RefSeq" id="XP_067817830.1">
    <property type="nucleotide sequence ID" value="XM_067962597.1"/>
</dbReference>
<name>A0A976FKM4_BRELC</name>
<sequence length="60" mass="6518">MNGRINSVAALATKAVQVLAPNNVQLSEHEFQRSPKEEQDAAREAAKLVKPGNSYNLVDV</sequence>
<proteinExistence type="predicted"/>
<feature type="region of interest" description="Disordered" evidence="1">
    <location>
        <begin position="28"/>
        <end position="47"/>
    </location>
</feature>
<accession>A0A976FKM4</accession>
<gene>
    <name evidence="2" type="ORF">CCR75_004511</name>
</gene>
<dbReference type="AlphaFoldDB" id="A0A976FKM4"/>
<keyword evidence="3" id="KW-1185">Reference proteome</keyword>
<dbReference type="EMBL" id="SHOA02000003">
    <property type="protein sequence ID" value="TDH68331.1"/>
    <property type="molecule type" value="Genomic_DNA"/>
</dbReference>
<protein>
    <submittedName>
        <fullName evidence="2">Uncharacterized protein</fullName>
    </submittedName>
</protein>
<evidence type="ECO:0000313" key="2">
    <source>
        <dbReference type="EMBL" id="TDH68331.1"/>
    </source>
</evidence>
<dbReference type="Proteomes" id="UP000294530">
    <property type="component" value="Unassembled WGS sequence"/>
</dbReference>
<evidence type="ECO:0000313" key="3">
    <source>
        <dbReference type="Proteomes" id="UP000294530"/>
    </source>
</evidence>
<reference evidence="2 3" key="1">
    <citation type="journal article" date="2021" name="Genome Biol.">
        <title>AFLAP: assembly-free linkage analysis pipeline using k-mers from genome sequencing data.</title>
        <authorList>
            <person name="Fletcher K."/>
            <person name="Zhang L."/>
            <person name="Gil J."/>
            <person name="Han R."/>
            <person name="Cavanaugh K."/>
            <person name="Michelmore R."/>
        </authorList>
    </citation>
    <scope>NUCLEOTIDE SEQUENCE [LARGE SCALE GENOMIC DNA]</scope>
    <source>
        <strain evidence="2 3">SF5</strain>
    </source>
</reference>
<dbReference type="GeneID" id="94348268"/>
<dbReference type="OrthoDB" id="67398at2759"/>
<evidence type="ECO:0000256" key="1">
    <source>
        <dbReference type="SAM" id="MobiDB-lite"/>
    </source>
</evidence>
<organism evidence="2 3">
    <name type="scientific">Bremia lactucae</name>
    <name type="common">Lettuce downy mildew</name>
    <dbReference type="NCBI Taxonomy" id="4779"/>
    <lineage>
        <taxon>Eukaryota</taxon>
        <taxon>Sar</taxon>
        <taxon>Stramenopiles</taxon>
        <taxon>Oomycota</taxon>
        <taxon>Peronosporomycetes</taxon>
        <taxon>Peronosporales</taxon>
        <taxon>Peronosporaceae</taxon>
        <taxon>Bremia</taxon>
    </lineage>
</organism>